<dbReference type="AlphaFoldDB" id="A0A8J5K8J3"/>
<evidence type="ECO:0000313" key="2">
    <source>
        <dbReference type="EMBL" id="KAG7169394.1"/>
    </source>
</evidence>
<keyword evidence="1" id="KW-0472">Membrane</keyword>
<keyword evidence="1" id="KW-0812">Transmembrane</keyword>
<comment type="caution">
    <text evidence="2">The sequence shown here is derived from an EMBL/GenBank/DDBJ whole genome shotgun (WGS) entry which is preliminary data.</text>
</comment>
<dbReference type="EMBL" id="JAHLQT010016907">
    <property type="protein sequence ID" value="KAG7169394.1"/>
    <property type="molecule type" value="Genomic_DNA"/>
</dbReference>
<evidence type="ECO:0000313" key="3">
    <source>
        <dbReference type="Proteomes" id="UP000747542"/>
    </source>
</evidence>
<gene>
    <name evidence="2" type="ORF">Hamer_G031544</name>
</gene>
<name>A0A8J5K8J3_HOMAM</name>
<dbReference type="Proteomes" id="UP000747542">
    <property type="component" value="Unassembled WGS sequence"/>
</dbReference>
<protein>
    <submittedName>
        <fullName evidence="2">Uncharacterized protein</fullName>
    </submittedName>
</protein>
<reference evidence="2" key="1">
    <citation type="journal article" date="2021" name="Sci. Adv.">
        <title>The American lobster genome reveals insights on longevity, neural, and immune adaptations.</title>
        <authorList>
            <person name="Polinski J.M."/>
            <person name="Zimin A.V."/>
            <person name="Clark K.F."/>
            <person name="Kohn A.B."/>
            <person name="Sadowski N."/>
            <person name="Timp W."/>
            <person name="Ptitsyn A."/>
            <person name="Khanna P."/>
            <person name="Romanova D.Y."/>
            <person name="Williams P."/>
            <person name="Greenwood S.J."/>
            <person name="Moroz L.L."/>
            <person name="Walt D.R."/>
            <person name="Bodnar A.G."/>
        </authorList>
    </citation>
    <scope>NUCLEOTIDE SEQUENCE</scope>
    <source>
        <strain evidence="2">GMGI-L3</strain>
    </source>
</reference>
<sequence>MGMRKQNYKNISVRGPDNDVTTFVGLAHMLNMPDQPSICLLVVADQAGDLLHVNTVILYIILIGFVIQSYK</sequence>
<accession>A0A8J5K8J3</accession>
<organism evidence="2 3">
    <name type="scientific">Homarus americanus</name>
    <name type="common">American lobster</name>
    <dbReference type="NCBI Taxonomy" id="6706"/>
    <lineage>
        <taxon>Eukaryota</taxon>
        <taxon>Metazoa</taxon>
        <taxon>Ecdysozoa</taxon>
        <taxon>Arthropoda</taxon>
        <taxon>Crustacea</taxon>
        <taxon>Multicrustacea</taxon>
        <taxon>Malacostraca</taxon>
        <taxon>Eumalacostraca</taxon>
        <taxon>Eucarida</taxon>
        <taxon>Decapoda</taxon>
        <taxon>Pleocyemata</taxon>
        <taxon>Astacidea</taxon>
        <taxon>Nephropoidea</taxon>
        <taxon>Nephropidae</taxon>
        <taxon>Homarus</taxon>
    </lineage>
</organism>
<evidence type="ECO:0000256" key="1">
    <source>
        <dbReference type="SAM" id="Phobius"/>
    </source>
</evidence>
<keyword evidence="1" id="KW-1133">Transmembrane helix</keyword>
<proteinExistence type="predicted"/>
<keyword evidence="3" id="KW-1185">Reference proteome</keyword>
<feature type="transmembrane region" description="Helical" evidence="1">
    <location>
        <begin position="50"/>
        <end position="70"/>
    </location>
</feature>